<proteinExistence type="inferred from homology"/>
<evidence type="ECO:0000313" key="7">
    <source>
        <dbReference type="EMBL" id="GCF00430.1"/>
    </source>
</evidence>
<dbReference type="FunFam" id="3.90.550.10:FF:000051">
    <property type="entry name" value="Alpha-1,2-mannosyltransferase (Ktr4)"/>
    <property type="match status" value="1"/>
</dbReference>
<evidence type="ECO:0000256" key="6">
    <source>
        <dbReference type="PIRSR" id="PIRSR018153-1"/>
    </source>
</evidence>
<dbReference type="GO" id="GO:0006493">
    <property type="term" value="P:protein O-linked glycosylation"/>
    <property type="evidence" value="ECO:0007669"/>
    <property type="project" value="TreeGrafter"/>
</dbReference>
<evidence type="ECO:0000256" key="2">
    <source>
        <dbReference type="ARBA" id="ARBA00007677"/>
    </source>
</evidence>
<keyword evidence="4" id="KW-0808">Transferase</keyword>
<keyword evidence="3" id="KW-0328">Glycosyltransferase</keyword>
<dbReference type="SUPFAM" id="SSF53448">
    <property type="entry name" value="Nucleotide-diphospho-sugar transferases"/>
    <property type="match status" value="1"/>
</dbReference>
<dbReference type="GO" id="GO:0006487">
    <property type="term" value="P:protein N-linked glycosylation"/>
    <property type="evidence" value="ECO:0007669"/>
    <property type="project" value="TreeGrafter"/>
</dbReference>
<evidence type="ECO:0000256" key="1">
    <source>
        <dbReference type="ARBA" id="ARBA00004606"/>
    </source>
</evidence>
<dbReference type="InterPro" id="IPR029044">
    <property type="entry name" value="Nucleotide-diphossugar_trans"/>
</dbReference>
<evidence type="ECO:0000256" key="5">
    <source>
        <dbReference type="ARBA" id="ARBA00022968"/>
    </source>
</evidence>
<accession>A0A4C2EC59</accession>
<evidence type="ECO:0008006" key="9">
    <source>
        <dbReference type="Google" id="ProtNLM"/>
    </source>
</evidence>
<dbReference type="AlphaFoldDB" id="A0A4C2EC59"/>
<dbReference type="GO" id="GO:0000032">
    <property type="term" value="P:cell wall mannoprotein biosynthetic process"/>
    <property type="evidence" value="ECO:0007669"/>
    <property type="project" value="TreeGrafter"/>
</dbReference>
<gene>
    <name evidence="7" type="ORF">ZYGM_002233</name>
</gene>
<dbReference type="Proteomes" id="UP000301737">
    <property type="component" value="Unassembled WGS sequence"/>
</dbReference>
<comment type="subcellular location">
    <subcellularLocation>
        <location evidence="1">Membrane</location>
        <topology evidence="1">Single-pass type II membrane protein</topology>
    </subcellularLocation>
</comment>
<keyword evidence="8" id="KW-1185">Reference proteome</keyword>
<dbReference type="PANTHER" id="PTHR31121">
    <property type="entry name" value="ALPHA-1,2 MANNOSYLTRANSFERASE KTR1"/>
    <property type="match status" value="1"/>
</dbReference>
<dbReference type="GO" id="GO:0016020">
    <property type="term" value="C:membrane"/>
    <property type="evidence" value="ECO:0007669"/>
    <property type="project" value="UniProtKB-SubCell"/>
</dbReference>
<dbReference type="GO" id="GO:0005794">
    <property type="term" value="C:Golgi apparatus"/>
    <property type="evidence" value="ECO:0007669"/>
    <property type="project" value="TreeGrafter"/>
</dbReference>
<dbReference type="EMBL" id="BIMX01000018">
    <property type="protein sequence ID" value="GCF00430.1"/>
    <property type="molecule type" value="Genomic_DNA"/>
</dbReference>
<reference evidence="7 8" key="1">
    <citation type="submission" date="2019-01" db="EMBL/GenBank/DDBJ databases">
        <title>Draft Genome Sequencing of Zygosaccharomyces mellis Ca-7.</title>
        <authorList>
            <person name="Shiwa Y."/>
            <person name="Kanesaki Y."/>
            <person name="Ishige T."/>
            <person name="Mura K."/>
            <person name="Hori T."/>
            <person name="Tamura T."/>
        </authorList>
    </citation>
    <scope>NUCLEOTIDE SEQUENCE [LARGE SCALE GENOMIC DNA]</scope>
    <source>
        <strain evidence="7 8">Ca-7</strain>
    </source>
</reference>
<sequence length="409" mass="48513">MRFHVPLKLSKSRTLKITITTLTLCTLLAIGYNYTHLLLPAELNNGETPVKVMQEPPFQNTSKTNLYHDKRKGNDVLLTLVRNTEIDQIVKTIENFENNFNSKYHYDWWFMNDEDFTQEFQERVEDAVSGRTKFIKIPEELWSYPDYIDRKKADASRKAYSDANIMYGDSESYRFMCRFNSGMFYKIPELENIEYYWRIEPGTKFNCEITYDVFQYMRKYNKLYAFNMALQEDVRTIPTLWNATMEFLEKNPRAISENNLAGFVSDDHSNSYNLCHFWSNFEIASTEFFKSPVYETYFDFLDHKGGFFYERWGDAPVHTLAVSLMLPANRVHFVANTGYYHKPNRDCPPNDELRDALHCQCNPHNDFTWHKYSCVHKFFSLQNLVRPDSLEHISMVYPTIFDTIMNPKN</sequence>
<feature type="active site" description="Nucleophile" evidence="6">
    <location>
        <position position="282"/>
    </location>
</feature>
<dbReference type="OrthoDB" id="439943at2759"/>
<comment type="caution">
    <text evidence="7">The sequence shown here is derived from an EMBL/GenBank/DDBJ whole genome shotgun (WGS) entry which is preliminary data.</text>
</comment>
<name>A0A4C2EC59_9SACH</name>
<keyword evidence="5" id="KW-0812">Transmembrane</keyword>
<comment type="similarity">
    <text evidence="2">Belongs to the glycosyltransferase 15 family.</text>
</comment>
<dbReference type="GO" id="GO:0000026">
    <property type="term" value="F:alpha-1,2-mannosyltransferase activity"/>
    <property type="evidence" value="ECO:0007669"/>
    <property type="project" value="TreeGrafter"/>
</dbReference>
<evidence type="ECO:0000256" key="4">
    <source>
        <dbReference type="ARBA" id="ARBA00022679"/>
    </source>
</evidence>
<dbReference type="InterPro" id="IPR002685">
    <property type="entry name" value="Glyco_trans_15"/>
</dbReference>
<evidence type="ECO:0000256" key="3">
    <source>
        <dbReference type="ARBA" id="ARBA00022676"/>
    </source>
</evidence>
<organism evidence="7 8">
    <name type="scientific">Zygosaccharomyces mellis</name>
    <dbReference type="NCBI Taxonomy" id="42258"/>
    <lineage>
        <taxon>Eukaryota</taxon>
        <taxon>Fungi</taxon>
        <taxon>Dikarya</taxon>
        <taxon>Ascomycota</taxon>
        <taxon>Saccharomycotina</taxon>
        <taxon>Saccharomycetes</taxon>
        <taxon>Saccharomycetales</taxon>
        <taxon>Saccharomycetaceae</taxon>
        <taxon>Zygosaccharomyces</taxon>
    </lineage>
</organism>
<evidence type="ECO:0000313" key="8">
    <source>
        <dbReference type="Proteomes" id="UP000301737"/>
    </source>
</evidence>
<dbReference type="PANTHER" id="PTHR31121:SF6">
    <property type="entry name" value="ALPHA-1,2 MANNOSYLTRANSFERASE KTR1"/>
    <property type="match status" value="1"/>
</dbReference>
<dbReference type="PIRSF" id="PIRSF018153">
    <property type="entry name" value="Glyco_trans_15"/>
    <property type="match status" value="1"/>
</dbReference>
<dbReference type="Pfam" id="PF01793">
    <property type="entry name" value="Glyco_transf_15"/>
    <property type="match status" value="1"/>
</dbReference>
<dbReference type="Gene3D" id="3.90.550.10">
    <property type="entry name" value="Spore Coat Polysaccharide Biosynthesis Protein SpsA, Chain A"/>
    <property type="match status" value="1"/>
</dbReference>
<keyword evidence="5" id="KW-0735">Signal-anchor</keyword>
<protein>
    <recommendedName>
        <fullName evidence="9">Alpha 1,2-mannosyltransferase 2.4.1</fullName>
    </recommendedName>
</protein>